<keyword evidence="9" id="KW-0325">Glycoprotein</keyword>
<comment type="function">
    <text evidence="11">Transmembrane component of the tectonic-like complex, a complex localized at the transition zone of primary cilia and acting as a barrier that prevents diffusion of transmembrane proteins between the cilia and plasma membranes. Required for ciliogenesis and sonic hedgehog/SHH signaling.</text>
</comment>
<keyword evidence="5 12" id="KW-0812">Transmembrane</keyword>
<evidence type="ECO:0000256" key="12">
    <source>
        <dbReference type="SAM" id="Phobius"/>
    </source>
</evidence>
<dbReference type="Proteomes" id="UP000678393">
    <property type="component" value="Unassembled WGS sequence"/>
</dbReference>
<keyword evidence="10" id="KW-0966">Cell projection</keyword>
<dbReference type="GO" id="GO:0060271">
    <property type="term" value="P:cilium assembly"/>
    <property type="evidence" value="ECO:0007669"/>
    <property type="project" value="TreeGrafter"/>
</dbReference>
<dbReference type="AlphaFoldDB" id="A0A8S3YYL4"/>
<feature type="transmembrane region" description="Helical" evidence="12">
    <location>
        <begin position="21"/>
        <end position="41"/>
    </location>
</feature>
<dbReference type="PANTHER" id="PTHR14605:SF1">
    <property type="entry name" value="TRANSMEMBRANE PROTEIN 231"/>
    <property type="match status" value="1"/>
</dbReference>
<gene>
    <name evidence="13" type="ORF">CUNI_LOCUS7377</name>
</gene>
<evidence type="ECO:0000256" key="10">
    <source>
        <dbReference type="ARBA" id="ARBA00023273"/>
    </source>
</evidence>
<comment type="subcellular location">
    <subcellularLocation>
        <location evidence="1">Cell projection</location>
        <location evidence="1">Cilium membrane</location>
        <topology evidence="1">Multi-pass membrane protein</topology>
    </subcellularLocation>
</comment>
<evidence type="ECO:0000256" key="11">
    <source>
        <dbReference type="ARBA" id="ARBA00024803"/>
    </source>
</evidence>
<evidence type="ECO:0000256" key="9">
    <source>
        <dbReference type="ARBA" id="ARBA00023180"/>
    </source>
</evidence>
<evidence type="ECO:0000256" key="3">
    <source>
        <dbReference type="ARBA" id="ARBA00015087"/>
    </source>
</evidence>
<evidence type="ECO:0000256" key="8">
    <source>
        <dbReference type="ARBA" id="ARBA00023136"/>
    </source>
</evidence>
<dbReference type="PANTHER" id="PTHR14605">
    <property type="entry name" value="CHST5 PROTEIN"/>
    <property type="match status" value="1"/>
</dbReference>
<dbReference type="GO" id="GO:0060170">
    <property type="term" value="C:ciliary membrane"/>
    <property type="evidence" value="ECO:0007669"/>
    <property type="project" value="UniProtKB-SubCell"/>
</dbReference>
<keyword evidence="8 12" id="KW-0472">Membrane</keyword>
<dbReference type="OrthoDB" id="426438at2759"/>
<protein>
    <recommendedName>
        <fullName evidence="3">Transmembrane protein 231</fullName>
    </recommendedName>
</protein>
<comment type="caution">
    <text evidence="13">The sequence shown here is derived from an EMBL/GenBank/DDBJ whole genome shotgun (WGS) entry which is preliminary data.</text>
</comment>
<name>A0A8S3YYL4_9EUPU</name>
<dbReference type="Pfam" id="PF10149">
    <property type="entry name" value="TM231"/>
    <property type="match status" value="1"/>
</dbReference>
<evidence type="ECO:0000256" key="7">
    <source>
        <dbReference type="ARBA" id="ARBA00023069"/>
    </source>
</evidence>
<reference evidence="13" key="1">
    <citation type="submission" date="2021-04" db="EMBL/GenBank/DDBJ databases">
        <authorList>
            <consortium name="Molecular Ecology Group"/>
        </authorList>
    </citation>
    <scope>NUCLEOTIDE SEQUENCE</scope>
</reference>
<dbReference type="GO" id="GO:0035869">
    <property type="term" value="C:ciliary transition zone"/>
    <property type="evidence" value="ECO:0007669"/>
    <property type="project" value="TreeGrafter"/>
</dbReference>
<dbReference type="GO" id="GO:0032880">
    <property type="term" value="P:regulation of protein localization"/>
    <property type="evidence" value="ECO:0007669"/>
    <property type="project" value="TreeGrafter"/>
</dbReference>
<accession>A0A8S3YYL4</accession>
<evidence type="ECO:0000313" key="14">
    <source>
        <dbReference type="Proteomes" id="UP000678393"/>
    </source>
</evidence>
<evidence type="ECO:0000256" key="1">
    <source>
        <dbReference type="ARBA" id="ARBA00004272"/>
    </source>
</evidence>
<keyword evidence="6 12" id="KW-1133">Transmembrane helix</keyword>
<dbReference type="InterPro" id="IPR019306">
    <property type="entry name" value="TMEM231"/>
</dbReference>
<evidence type="ECO:0000256" key="5">
    <source>
        <dbReference type="ARBA" id="ARBA00022692"/>
    </source>
</evidence>
<sequence length="313" mass="36283">MYEIFSHPELRRYKTSIFSKATLLMLAILILTFIPPLLIVYRSYGFWLREATYREQPRVAFKKEFILILDLQNGQNPVVYSTFQHYNQLVQSYLRIPVVKAREEDINGDGKYDSLSLDIDVPMNAADQVVGVKLVLFFYYKLRRFSQFHMESLGYIDYSSSVPGGSLQVFSDLRLRQKQLLGYRGTDTRYNNTLVDPASPYAETYSLASIFKAYSSRNVTTLLQDPMKIWSAGRAGDSPFRVSVLVNYPEEVISYTPGFWYLIKWGWVQYVSVLLIFLYIFNKVKVFVFQHQVVATVVETPITSSLGRKDKFS</sequence>
<proteinExistence type="inferred from homology"/>
<dbReference type="EMBL" id="CAJHNH020001169">
    <property type="protein sequence ID" value="CAG5121819.1"/>
    <property type="molecule type" value="Genomic_DNA"/>
</dbReference>
<evidence type="ECO:0000256" key="6">
    <source>
        <dbReference type="ARBA" id="ARBA00022989"/>
    </source>
</evidence>
<evidence type="ECO:0000256" key="4">
    <source>
        <dbReference type="ARBA" id="ARBA00022475"/>
    </source>
</evidence>
<feature type="transmembrane region" description="Helical" evidence="12">
    <location>
        <begin position="259"/>
        <end position="281"/>
    </location>
</feature>
<comment type="similarity">
    <text evidence="2">Belongs to the TMEM231 family.</text>
</comment>
<keyword evidence="7" id="KW-0969">Cilium</keyword>
<evidence type="ECO:0000313" key="13">
    <source>
        <dbReference type="EMBL" id="CAG5121819.1"/>
    </source>
</evidence>
<evidence type="ECO:0000256" key="2">
    <source>
        <dbReference type="ARBA" id="ARBA00009082"/>
    </source>
</evidence>
<keyword evidence="14" id="KW-1185">Reference proteome</keyword>
<keyword evidence="4" id="KW-1003">Cell membrane</keyword>
<organism evidence="13 14">
    <name type="scientific">Candidula unifasciata</name>
    <dbReference type="NCBI Taxonomy" id="100452"/>
    <lineage>
        <taxon>Eukaryota</taxon>
        <taxon>Metazoa</taxon>
        <taxon>Spiralia</taxon>
        <taxon>Lophotrochozoa</taxon>
        <taxon>Mollusca</taxon>
        <taxon>Gastropoda</taxon>
        <taxon>Heterobranchia</taxon>
        <taxon>Euthyneura</taxon>
        <taxon>Panpulmonata</taxon>
        <taxon>Eupulmonata</taxon>
        <taxon>Stylommatophora</taxon>
        <taxon>Helicina</taxon>
        <taxon>Helicoidea</taxon>
        <taxon>Geomitridae</taxon>
        <taxon>Candidula</taxon>
    </lineage>
</organism>